<evidence type="ECO:0000256" key="1">
    <source>
        <dbReference type="SAM" id="MobiDB-lite"/>
    </source>
</evidence>
<dbReference type="AlphaFoldDB" id="A0A9N9FL38"/>
<accession>A0A9N9FL38</accession>
<comment type="caution">
    <text evidence="2">The sequence shown here is derived from an EMBL/GenBank/DDBJ whole genome shotgun (WGS) entry which is preliminary data.</text>
</comment>
<reference evidence="2" key="1">
    <citation type="submission" date="2021-06" db="EMBL/GenBank/DDBJ databases">
        <authorList>
            <person name="Kallberg Y."/>
            <person name="Tangrot J."/>
            <person name="Rosling A."/>
        </authorList>
    </citation>
    <scope>NUCLEOTIDE SEQUENCE</scope>
    <source>
        <strain evidence="2">87-6 pot B 2015</strain>
    </source>
</reference>
<evidence type="ECO:0000313" key="3">
    <source>
        <dbReference type="Proteomes" id="UP000789375"/>
    </source>
</evidence>
<name>A0A9N9FL38_FUNMO</name>
<dbReference type="Proteomes" id="UP000789375">
    <property type="component" value="Unassembled WGS sequence"/>
</dbReference>
<proteinExistence type="predicted"/>
<gene>
    <name evidence="2" type="ORF">FMOSSE_LOCUS6156</name>
</gene>
<sequence length="85" mass="9726">VCRLLEKEHEKTLKTIDLANITEKRVQKLTRVIYNRSPSFPSKMSSSRLEFDNEILDNLGDNTDVSKDSMSDFPSYNEDIGATND</sequence>
<feature type="region of interest" description="Disordered" evidence="1">
    <location>
        <begin position="60"/>
        <end position="85"/>
    </location>
</feature>
<keyword evidence="3" id="KW-1185">Reference proteome</keyword>
<feature type="non-terminal residue" evidence="2">
    <location>
        <position position="1"/>
    </location>
</feature>
<protein>
    <submittedName>
        <fullName evidence="2">7167_t:CDS:1</fullName>
    </submittedName>
</protein>
<organism evidence="2 3">
    <name type="scientific">Funneliformis mosseae</name>
    <name type="common">Endomycorrhizal fungus</name>
    <name type="synonym">Glomus mosseae</name>
    <dbReference type="NCBI Taxonomy" id="27381"/>
    <lineage>
        <taxon>Eukaryota</taxon>
        <taxon>Fungi</taxon>
        <taxon>Fungi incertae sedis</taxon>
        <taxon>Mucoromycota</taxon>
        <taxon>Glomeromycotina</taxon>
        <taxon>Glomeromycetes</taxon>
        <taxon>Glomerales</taxon>
        <taxon>Glomeraceae</taxon>
        <taxon>Funneliformis</taxon>
    </lineage>
</organism>
<dbReference type="EMBL" id="CAJVPP010001263">
    <property type="protein sequence ID" value="CAG8544685.1"/>
    <property type="molecule type" value="Genomic_DNA"/>
</dbReference>
<evidence type="ECO:0000313" key="2">
    <source>
        <dbReference type="EMBL" id="CAG8544685.1"/>
    </source>
</evidence>